<evidence type="ECO:0000256" key="1">
    <source>
        <dbReference type="ARBA" id="ARBA00007513"/>
    </source>
</evidence>
<dbReference type="FunFam" id="1.20.1260.10:FF:000002">
    <property type="entry name" value="Ferritin, mitochondrial"/>
    <property type="match status" value="1"/>
</dbReference>
<feature type="binding site" evidence="5">
    <location>
        <position position="139"/>
    </location>
    <ligand>
        <name>Fe cation</name>
        <dbReference type="ChEBI" id="CHEBI:24875"/>
        <label>1</label>
    </ligand>
</feature>
<dbReference type="PROSITE" id="PS50905">
    <property type="entry name" value="FERRITIN_LIKE"/>
    <property type="match status" value="1"/>
</dbReference>
<protein>
    <recommendedName>
        <fullName evidence="6">Ferritin</fullName>
        <ecNumber evidence="6">1.16.3.1</ecNumber>
    </recommendedName>
</protein>
<feature type="binding site" evidence="5">
    <location>
        <position position="105"/>
    </location>
    <ligand>
        <name>Fe cation</name>
        <dbReference type="ChEBI" id="CHEBI:24875"/>
        <label>1</label>
    </ligand>
</feature>
<dbReference type="GO" id="GO:0004322">
    <property type="term" value="F:ferroxidase activity"/>
    <property type="evidence" value="ECO:0007669"/>
    <property type="project" value="UniProtKB-EC"/>
</dbReference>
<dbReference type="EC" id="1.16.3.1" evidence="6"/>
<comment type="catalytic activity">
    <reaction evidence="6">
        <text>4 Fe(2+) + O2 + 4 H(+) = 4 Fe(3+) + 2 H2O</text>
        <dbReference type="Rhea" id="RHEA:11148"/>
        <dbReference type="ChEBI" id="CHEBI:15377"/>
        <dbReference type="ChEBI" id="CHEBI:15378"/>
        <dbReference type="ChEBI" id="CHEBI:15379"/>
        <dbReference type="ChEBI" id="CHEBI:29033"/>
        <dbReference type="ChEBI" id="CHEBI:29034"/>
        <dbReference type="EC" id="1.16.3.1"/>
    </reaction>
</comment>
<comment type="function">
    <text evidence="6">Stores iron in a soluble, non-toxic, readily available form. Important for iron homeostasis. Iron is taken up in the ferrous form and deposited as ferric hydroxides after oxidation.</text>
</comment>
<evidence type="ECO:0000313" key="8">
    <source>
        <dbReference type="Proteomes" id="UP000095287"/>
    </source>
</evidence>
<evidence type="ECO:0000256" key="5">
    <source>
        <dbReference type="PIRSR" id="PIRSR601519-1"/>
    </source>
</evidence>
<keyword evidence="6" id="KW-0560">Oxidoreductase</keyword>
<dbReference type="InterPro" id="IPR001519">
    <property type="entry name" value="Ferritin"/>
</dbReference>
<dbReference type="GO" id="GO:0005737">
    <property type="term" value="C:cytoplasm"/>
    <property type="evidence" value="ECO:0007669"/>
    <property type="project" value="TreeGrafter"/>
</dbReference>
<dbReference type="WBParaSite" id="L893_g28054.t1">
    <property type="protein sequence ID" value="L893_g28054.t1"/>
    <property type="gene ID" value="L893_g28054"/>
</dbReference>
<dbReference type="AlphaFoldDB" id="A0A1I7ZNG1"/>
<feature type="binding site" evidence="5">
    <location>
        <position position="63"/>
    </location>
    <ligand>
        <name>Fe cation</name>
        <dbReference type="ChEBI" id="CHEBI:24875"/>
        <label>1</label>
    </ligand>
</feature>
<evidence type="ECO:0000256" key="2">
    <source>
        <dbReference type="ARBA" id="ARBA00022434"/>
    </source>
</evidence>
<feature type="binding site" evidence="5">
    <location>
        <position position="60"/>
    </location>
    <ligand>
        <name>Fe cation</name>
        <dbReference type="ChEBI" id="CHEBI:24875"/>
        <label>1</label>
    </ligand>
</feature>
<accession>A0A1I7ZNG1</accession>
<evidence type="ECO:0000259" key="7">
    <source>
        <dbReference type="PROSITE" id="PS50905"/>
    </source>
</evidence>
<evidence type="ECO:0000256" key="6">
    <source>
        <dbReference type="RuleBase" id="RU361145"/>
    </source>
</evidence>
<reference evidence="9" key="1">
    <citation type="submission" date="2016-11" db="UniProtKB">
        <authorList>
            <consortium name="WormBaseParasite"/>
        </authorList>
    </citation>
    <scope>IDENTIFICATION</scope>
</reference>
<evidence type="ECO:0000256" key="4">
    <source>
        <dbReference type="ARBA" id="ARBA00023004"/>
    </source>
</evidence>
<dbReference type="GO" id="GO:0008198">
    <property type="term" value="F:ferrous iron binding"/>
    <property type="evidence" value="ECO:0007669"/>
    <property type="project" value="TreeGrafter"/>
</dbReference>
<dbReference type="InterPro" id="IPR012347">
    <property type="entry name" value="Ferritin-like"/>
</dbReference>
<dbReference type="SUPFAM" id="SSF47240">
    <property type="entry name" value="Ferritin-like"/>
    <property type="match status" value="1"/>
</dbReference>
<keyword evidence="3 5" id="KW-0479">Metal-binding</keyword>
<feature type="binding site" evidence="5">
    <location>
        <position position="25"/>
    </location>
    <ligand>
        <name>Fe cation</name>
        <dbReference type="ChEBI" id="CHEBI:24875"/>
        <label>1</label>
    </ligand>
</feature>
<organism evidence="8 9">
    <name type="scientific">Steinernema glaseri</name>
    <dbReference type="NCBI Taxonomy" id="37863"/>
    <lineage>
        <taxon>Eukaryota</taxon>
        <taxon>Metazoa</taxon>
        <taxon>Ecdysozoa</taxon>
        <taxon>Nematoda</taxon>
        <taxon>Chromadorea</taxon>
        <taxon>Rhabditida</taxon>
        <taxon>Tylenchina</taxon>
        <taxon>Panagrolaimomorpha</taxon>
        <taxon>Strongyloidoidea</taxon>
        <taxon>Steinernematidae</taxon>
        <taxon>Steinernema</taxon>
    </lineage>
</organism>
<dbReference type="InterPro" id="IPR008331">
    <property type="entry name" value="Ferritin_DPS_dom"/>
</dbReference>
<dbReference type="GO" id="GO:0006826">
    <property type="term" value="P:iron ion transport"/>
    <property type="evidence" value="ECO:0007669"/>
    <property type="project" value="InterPro"/>
</dbReference>
<dbReference type="PANTHER" id="PTHR11431">
    <property type="entry name" value="FERRITIN"/>
    <property type="match status" value="1"/>
</dbReference>
<feature type="domain" description="Ferritin-like diiron" evidence="7">
    <location>
        <begin position="8"/>
        <end position="157"/>
    </location>
</feature>
<dbReference type="Proteomes" id="UP000095287">
    <property type="component" value="Unplaced"/>
</dbReference>
<keyword evidence="4 5" id="KW-0408">Iron</keyword>
<proteinExistence type="inferred from homology"/>
<name>A0A1I7ZNG1_9BILA</name>
<comment type="similarity">
    <text evidence="1 6">Belongs to the ferritin family.</text>
</comment>
<sequence>MAPASCRQNYDSSVSDAINNQINNELSASYAYLAMANHFGRVEVAMPGAQSFFLKQSYEEREHAQKLVEYQMKRGGRVVLYDIAKPQEDTWKTLQDAFKTALELEKGNNRALLDLHCLAGQKNDPDCTKFLEDFYLGEQVTEIEQMARRYNQLRRVGPGLGEHLYDQELLRESAAKEPKSE</sequence>
<evidence type="ECO:0000256" key="3">
    <source>
        <dbReference type="ARBA" id="ARBA00022723"/>
    </source>
</evidence>
<dbReference type="InterPro" id="IPR009078">
    <property type="entry name" value="Ferritin-like_SF"/>
</dbReference>
<dbReference type="InterPro" id="IPR009040">
    <property type="entry name" value="Ferritin-like_diiron"/>
</dbReference>
<dbReference type="GO" id="GO:0006879">
    <property type="term" value="P:intracellular iron ion homeostasis"/>
    <property type="evidence" value="ECO:0007669"/>
    <property type="project" value="UniProtKB-KW"/>
</dbReference>
<dbReference type="CDD" id="cd01056">
    <property type="entry name" value="Euk_Ferritin"/>
    <property type="match status" value="1"/>
</dbReference>
<evidence type="ECO:0000313" key="9">
    <source>
        <dbReference type="WBParaSite" id="L893_g28054.t1"/>
    </source>
</evidence>
<keyword evidence="8" id="KW-1185">Reference proteome</keyword>
<keyword evidence="2 6" id="KW-0409">Iron storage</keyword>
<dbReference type="PANTHER" id="PTHR11431:SF75">
    <property type="entry name" value="FERRITIN"/>
    <property type="match status" value="1"/>
</dbReference>
<dbReference type="Pfam" id="PF00210">
    <property type="entry name" value="Ferritin"/>
    <property type="match status" value="1"/>
</dbReference>
<dbReference type="Gene3D" id="1.20.1260.10">
    <property type="match status" value="1"/>
</dbReference>
<dbReference type="GO" id="GO:0008199">
    <property type="term" value="F:ferric iron binding"/>
    <property type="evidence" value="ECO:0007669"/>
    <property type="project" value="InterPro"/>
</dbReference>